<keyword evidence="14" id="KW-1185">Reference proteome</keyword>
<dbReference type="Proteomes" id="UP001595842">
    <property type="component" value="Unassembled WGS sequence"/>
</dbReference>
<keyword evidence="9 11" id="KW-0472">Membrane</keyword>
<dbReference type="InterPro" id="IPR023346">
    <property type="entry name" value="Lysozyme-like_dom_sf"/>
</dbReference>
<dbReference type="PANTHER" id="PTHR30400">
    <property type="entry name" value="MONOFUNCTIONAL BIOSYNTHETIC PEPTIDOGLYCAN TRANSGLYCOSYLASE"/>
    <property type="match status" value="1"/>
</dbReference>
<evidence type="ECO:0000256" key="11">
    <source>
        <dbReference type="HAMAP-Rule" id="MF_00766"/>
    </source>
</evidence>
<comment type="similarity">
    <text evidence="11">Belongs to the glycosyltransferase 51 family.</text>
</comment>
<evidence type="ECO:0000256" key="10">
    <source>
        <dbReference type="ARBA" id="ARBA00023316"/>
    </source>
</evidence>
<evidence type="ECO:0000313" key="14">
    <source>
        <dbReference type="Proteomes" id="UP001595842"/>
    </source>
</evidence>
<feature type="transmembrane region" description="Helical" evidence="11">
    <location>
        <begin position="7"/>
        <end position="31"/>
    </location>
</feature>
<comment type="caution">
    <text evidence="13">The sequence shown here is derived from an EMBL/GenBank/DDBJ whole genome shotgun (WGS) entry which is preliminary data.</text>
</comment>
<evidence type="ECO:0000256" key="1">
    <source>
        <dbReference type="ARBA" id="ARBA00022475"/>
    </source>
</evidence>
<dbReference type="InterPro" id="IPR001264">
    <property type="entry name" value="Glyco_trans_51"/>
</dbReference>
<protein>
    <recommendedName>
        <fullName evidence="11">Biosynthetic peptidoglycan transglycosylase</fullName>
        <ecNumber evidence="11">2.4.99.28</ecNumber>
    </recommendedName>
    <alternativeName>
        <fullName evidence="11">Glycan polymerase</fullName>
    </alternativeName>
    <alternativeName>
        <fullName evidence="11">Peptidoglycan glycosyltransferase MtgA</fullName>
        <shortName evidence="11">PGT</shortName>
    </alternativeName>
</protein>
<dbReference type="PANTHER" id="PTHR30400:SF0">
    <property type="entry name" value="BIOSYNTHETIC PEPTIDOGLYCAN TRANSGLYCOSYLASE"/>
    <property type="match status" value="1"/>
</dbReference>
<dbReference type="HAMAP" id="MF_00766">
    <property type="entry name" value="PGT_MtgA"/>
    <property type="match status" value="1"/>
</dbReference>
<dbReference type="EMBL" id="JBHSAL010000001">
    <property type="protein sequence ID" value="MFC3887307.1"/>
    <property type="molecule type" value="Genomic_DNA"/>
</dbReference>
<keyword evidence="8 11" id="KW-1133">Transmembrane helix</keyword>
<keyword evidence="4 11" id="KW-0808">Transferase</keyword>
<dbReference type="NCBIfam" id="TIGR02070">
    <property type="entry name" value="mono_pep_trsgly"/>
    <property type="match status" value="1"/>
</dbReference>
<evidence type="ECO:0000256" key="4">
    <source>
        <dbReference type="ARBA" id="ARBA00022679"/>
    </source>
</evidence>
<evidence type="ECO:0000256" key="9">
    <source>
        <dbReference type="ARBA" id="ARBA00023136"/>
    </source>
</evidence>
<keyword evidence="1 11" id="KW-1003">Cell membrane</keyword>
<keyword evidence="3 11" id="KW-0328">Glycosyltransferase</keyword>
<evidence type="ECO:0000256" key="5">
    <source>
        <dbReference type="ARBA" id="ARBA00022692"/>
    </source>
</evidence>
<evidence type="ECO:0000259" key="12">
    <source>
        <dbReference type="Pfam" id="PF00912"/>
    </source>
</evidence>
<proteinExistence type="inferred from homology"/>
<dbReference type="Pfam" id="PF00912">
    <property type="entry name" value="Transgly"/>
    <property type="match status" value="1"/>
</dbReference>
<keyword evidence="5 11" id="KW-0812">Transmembrane</keyword>
<comment type="catalytic activity">
    <reaction evidence="11">
        <text>[GlcNAc-(1-&gt;4)-Mur2Ac(oyl-L-Ala-gamma-D-Glu-L-Lys-D-Ala-D-Ala)](n)-di-trans,octa-cis-undecaprenyl diphosphate + beta-D-GlcNAc-(1-&gt;4)-Mur2Ac(oyl-L-Ala-gamma-D-Glu-L-Lys-D-Ala-D-Ala)-di-trans,octa-cis-undecaprenyl diphosphate = [GlcNAc-(1-&gt;4)-Mur2Ac(oyl-L-Ala-gamma-D-Glu-L-Lys-D-Ala-D-Ala)](n+1)-di-trans,octa-cis-undecaprenyl diphosphate + di-trans,octa-cis-undecaprenyl diphosphate + H(+)</text>
        <dbReference type="Rhea" id="RHEA:23708"/>
        <dbReference type="Rhea" id="RHEA-COMP:9602"/>
        <dbReference type="Rhea" id="RHEA-COMP:9603"/>
        <dbReference type="ChEBI" id="CHEBI:15378"/>
        <dbReference type="ChEBI" id="CHEBI:58405"/>
        <dbReference type="ChEBI" id="CHEBI:60033"/>
        <dbReference type="ChEBI" id="CHEBI:78435"/>
        <dbReference type="EC" id="2.4.99.28"/>
    </reaction>
</comment>
<dbReference type="InterPro" id="IPR036950">
    <property type="entry name" value="PBP_transglycosylase"/>
</dbReference>
<keyword evidence="2 11" id="KW-0997">Cell inner membrane</keyword>
<organism evidence="13 14">
    <name type="scientific">Salinispirillum marinum</name>
    <dbReference type="NCBI Taxonomy" id="1485203"/>
    <lineage>
        <taxon>Bacteria</taxon>
        <taxon>Pseudomonadati</taxon>
        <taxon>Pseudomonadota</taxon>
        <taxon>Gammaproteobacteria</taxon>
        <taxon>Oceanospirillales</taxon>
        <taxon>Saccharospirillaceae</taxon>
        <taxon>Salinispirillum</taxon>
    </lineage>
</organism>
<comment type="pathway">
    <text evidence="11">Cell wall biogenesis; peptidoglycan biosynthesis.</text>
</comment>
<comment type="subcellular location">
    <subcellularLocation>
        <location evidence="11">Cell inner membrane</location>
        <topology evidence="11">Single-pass membrane protein</topology>
    </subcellularLocation>
</comment>
<keyword evidence="10 11" id="KW-0961">Cell wall biogenesis/degradation</keyword>
<dbReference type="RefSeq" id="WP_380707549.1">
    <property type="nucleotide sequence ID" value="NZ_JBHSAL010000001.1"/>
</dbReference>
<accession>A0ABV8BE14</accession>
<gene>
    <name evidence="11 13" type="primary">mtgA</name>
    <name evidence="13" type="ORF">ACFOSD_02850</name>
</gene>
<evidence type="ECO:0000256" key="3">
    <source>
        <dbReference type="ARBA" id="ARBA00022676"/>
    </source>
</evidence>
<evidence type="ECO:0000256" key="7">
    <source>
        <dbReference type="ARBA" id="ARBA00022984"/>
    </source>
</evidence>
<evidence type="ECO:0000313" key="13">
    <source>
        <dbReference type="EMBL" id="MFC3887307.1"/>
    </source>
</evidence>
<keyword evidence="6 11" id="KW-0133">Cell shape</keyword>
<name>A0ABV8BE14_9GAMM</name>
<feature type="domain" description="Glycosyl transferase family 51" evidence="12">
    <location>
        <begin position="57"/>
        <end position="221"/>
    </location>
</feature>
<evidence type="ECO:0000256" key="8">
    <source>
        <dbReference type="ARBA" id="ARBA00022989"/>
    </source>
</evidence>
<evidence type="ECO:0000256" key="6">
    <source>
        <dbReference type="ARBA" id="ARBA00022960"/>
    </source>
</evidence>
<reference evidence="14" key="1">
    <citation type="journal article" date="2019" name="Int. J. Syst. Evol. Microbiol.">
        <title>The Global Catalogue of Microorganisms (GCM) 10K type strain sequencing project: providing services to taxonomists for standard genome sequencing and annotation.</title>
        <authorList>
            <consortium name="The Broad Institute Genomics Platform"/>
            <consortium name="The Broad Institute Genome Sequencing Center for Infectious Disease"/>
            <person name="Wu L."/>
            <person name="Ma J."/>
        </authorList>
    </citation>
    <scope>NUCLEOTIDE SEQUENCE [LARGE SCALE GENOMIC DNA]</scope>
    <source>
        <strain evidence="14">IBRC-M 10765</strain>
    </source>
</reference>
<sequence>MRRKRSWVRWVFILSFRLGVFFLLLSLLMVAPLRWVNPVTSMVIVERWFNGGDDFELRQEWLDWDELPKHAVLAVVTSEDQRFPEHQGFDLVSIRDALAERERGGQLRGASTLTQQVARNLYLWTGRSWVRKGLEAWFTVLLEALLPKHRILEIYMNIAEWGPNGVFGLEAAAQHHFNRSADRLIPYQSALLAATLPSPARYTPGQATPYMRERASWIIDQQRMLGGTAWLAPIEP</sequence>
<comment type="function">
    <text evidence="11">Peptidoglycan polymerase that catalyzes glycan chain elongation from lipid-linked precursors.</text>
</comment>
<dbReference type="InterPro" id="IPR011812">
    <property type="entry name" value="Pep_trsgly"/>
</dbReference>
<evidence type="ECO:0000256" key="2">
    <source>
        <dbReference type="ARBA" id="ARBA00022519"/>
    </source>
</evidence>
<dbReference type="EC" id="2.4.99.28" evidence="11"/>
<dbReference type="SUPFAM" id="SSF53955">
    <property type="entry name" value="Lysozyme-like"/>
    <property type="match status" value="1"/>
</dbReference>
<dbReference type="Gene3D" id="1.10.3810.10">
    <property type="entry name" value="Biosynthetic peptidoglycan transglycosylase-like"/>
    <property type="match status" value="1"/>
</dbReference>
<keyword evidence="7 11" id="KW-0573">Peptidoglycan synthesis</keyword>